<dbReference type="AlphaFoldDB" id="A0A9W8E2N1"/>
<organism evidence="3 4">
    <name type="scientific">Dispira parvispora</name>
    <dbReference type="NCBI Taxonomy" id="1520584"/>
    <lineage>
        <taxon>Eukaryota</taxon>
        <taxon>Fungi</taxon>
        <taxon>Fungi incertae sedis</taxon>
        <taxon>Zoopagomycota</taxon>
        <taxon>Kickxellomycotina</taxon>
        <taxon>Dimargaritomycetes</taxon>
        <taxon>Dimargaritales</taxon>
        <taxon>Dimargaritaceae</taxon>
        <taxon>Dispira</taxon>
    </lineage>
</organism>
<dbReference type="EMBL" id="JANBPY010001059">
    <property type="protein sequence ID" value="KAJ1961843.1"/>
    <property type="molecule type" value="Genomic_DNA"/>
</dbReference>
<keyword evidence="2" id="KW-0732">Signal</keyword>
<evidence type="ECO:0000256" key="1">
    <source>
        <dbReference type="SAM" id="MobiDB-lite"/>
    </source>
</evidence>
<gene>
    <name evidence="3" type="ORF">IWQ62_003727</name>
</gene>
<comment type="caution">
    <text evidence="3">The sequence shown here is derived from an EMBL/GenBank/DDBJ whole genome shotgun (WGS) entry which is preliminary data.</text>
</comment>
<feature type="region of interest" description="Disordered" evidence="1">
    <location>
        <begin position="301"/>
        <end position="323"/>
    </location>
</feature>
<accession>A0A9W8E2N1</accession>
<feature type="compositionally biased region" description="Polar residues" evidence="1">
    <location>
        <begin position="32"/>
        <end position="42"/>
    </location>
</feature>
<dbReference type="Proteomes" id="UP001150925">
    <property type="component" value="Unassembled WGS sequence"/>
</dbReference>
<reference evidence="3" key="1">
    <citation type="submission" date="2022-07" db="EMBL/GenBank/DDBJ databases">
        <title>Phylogenomic reconstructions and comparative analyses of Kickxellomycotina fungi.</title>
        <authorList>
            <person name="Reynolds N.K."/>
            <person name="Stajich J.E."/>
            <person name="Barry K."/>
            <person name="Grigoriev I.V."/>
            <person name="Crous P."/>
            <person name="Smith M.E."/>
        </authorList>
    </citation>
    <scope>NUCLEOTIDE SEQUENCE</scope>
    <source>
        <strain evidence="3">RSA 1196</strain>
    </source>
</reference>
<feature type="compositionally biased region" description="Low complexity" evidence="1">
    <location>
        <begin position="100"/>
        <end position="114"/>
    </location>
</feature>
<evidence type="ECO:0000256" key="2">
    <source>
        <dbReference type="SAM" id="SignalP"/>
    </source>
</evidence>
<feature type="signal peptide" evidence="2">
    <location>
        <begin position="1"/>
        <end position="26"/>
    </location>
</feature>
<evidence type="ECO:0000313" key="4">
    <source>
        <dbReference type="Proteomes" id="UP001150925"/>
    </source>
</evidence>
<keyword evidence="4" id="KW-1185">Reference proteome</keyword>
<feature type="region of interest" description="Disordered" evidence="1">
    <location>
        <begin position="32"/>
        <end position="143"/>
    </location>
</feature>
<feature type="chain" id="PRO_5040796716" evidence="2">
    <location>
        <begin position="27"/>
        <end position="520"/>
    </location>
</feature>
<feature type="compositionally biased region" description="Polar residues" evidence="1">
    <location>
        <begin position="87"/>
        <end position="99"/>
    </location>
</feature>
<evidence type="ECO:0000313" key="3">
    <source>
        <dbReference type="EMBL" id="KAJ1961843.1"/>
    </source>
</evidence>
<proteinExistence type="predicted"/>
<sequence length="520" mass="58138">MLNSHLRDSMSLYLALCLWTIICSVAVMSVPTGQEGSSQDSQRPGRSDSRYHPYSSVSRQYHPERDPYSRGLEPTEGVSHIGPLGQPHNSSPAQIPNDPQTTSSQHSGGISSVSAPRSDPARDHTSSEAPLSTHNEHQTSALSLPFSQYETNVIIDLPHYDDELKDYKAPTGESVIVEREVVLGSIVIQAKFSVPLQHTQAAGHSLLDSNTHNLLTMQFKVESIFHIVNGGWVGTATQQVFFPSLTELPLTESARWLEQWINISRQALSKKYENSIKLQLLGNASTRTDLVHSLPVVPPAYTHGHETKSVDSSSSRVVQARNNRDQTTLPRITPSDLEEIPRLSPQDQDLRMQFLQKKLQFILGLQEKCNGINSRTGPDMPTSSGTHHRGSVIDVKKLIDIAGTETFHEYIKKKINSAKRRLTNIDDAIYSKSRVVLTYLTHETNPVTRVYDFSQLNSDNCWNTLQNFAHAFPIMAATAANQESTADIIRRANAKLPESDKIQRFQQMYKNFLNDMHITL</sequence>
<name>A0A9W8E2N1_9FUNG</name>
<protein>
    <submittedName>
        <fullName evidence="3">Uncharacterized protein</fullName>
    </submittedName>
</protein>
<feature type="compositionally biased region" description="Polar residues" evidence="1">
    <location>
        <begin position="310"/>
        <end position="323"/>
    </location>
</feature>
<feature type="compositionally biased region" description="Polar residues" evidence="1">
    <location>
        <begin position="127"/>
        <end position="143"/>
    </location>
</feature>